<feature type="compositionally biased region" description="Pro residues" evidence="1">
    <location>
        <begin position="86"/>
        <end position="101"/>
    </location>
</feature>
<gene>
    <name evidence="3" type="ORF">FA15DRAFT_658363</name>
</gene>
<evidence type="ECO:0000256" key="1">
    <source>
        <dbReference type="SAM" id="MobiDB-lite"/>
    </source>
</evidence>
<evidence type="ECO:0000313" key="3">
    <source>
        <dbReference type="EMBL" id="TFK21371.1"/>
    </source>
</evidence>
<keyword evidence="2" id="KW-0732">Signal</keyword>
<reference evidence="3 4" key="1">
    <citation type="journal article" date="2019" name="Nat. Ecol. Evol.">
        <title>Megaphylogeny resolves global patterns of mushroom evolution.</title>
        <authorList>
            <person name="Varga T."/>
            <person name="Krizsan K."/>
            <person name="Foldi C."/>
            <person name="Dima B."/>
            <person name="Sanchez-Garcia M."/>
            <person name="Sanchez-Ramirez S."/>
            <person name="Szollosi G.J."/>
            <person name="Szarkandi J.G."/>
            <person name="Papp V."/>
            <person name="Albert L."/>
            <person name="Andreopoulos W."/>
            <person name="Angelini C."/>
            <person name="Antonin V."/>
            <person name="Barry K.W."/>
            <person name="Bougher N.L."/>
            <person name="Buchanan P."/>
            <person name="Buyck B."/>
            <person name="Bense V."/>
            <person name="Catcheside P."/>
            <person name="Chovatia M."/>
            <person name="Cooper J."/>
            <person name="Damon W."/>
            <person name="Desjardin D."/>
            <person name="Finy P."/>
            <person name="Geml J."/>
            <person name="Haridas S."/>
            <person name="Hughes K."/>
            <person name="Justo A."/>
            <person name="Karasinski D."/>
            <person name="Kautmanova I."/>
            <person name="Kiss B."/>
            <person name="Kocsube S."/>
            <person name="Kotiranta H."/>
            <person name="LaButti K.M."/>
            <person name="Lechner B.E."/>
            <person name="Liimatainen K."/>
            <person name="Lipzen A."/>
            <person name="Lukacs Z."/>
            <person name="Mihaltcheva S."/>
            <person name="Morgado L.N."/>
            <person name="Niskanen T."/>
            <person name="Noordeloos M.E."/>
            <person name="Ohm R.A."/>
            <person name="Ortiz-Santana B."/>
            <person name="Ovrebo C."/>
            <person name="Racz N."/>
            <person name="Riley R."/>
            <person name="Savchenko A."/>
            <person name="Shiryaev A."/>
            <person name="Soop K."/>
            <person name="Spirin V."/>
            <person name="Szebenyi C."/>
            <person name="Tomsovsky M."/>
            <person name="Tulloss R.E."/>
            <person name="Uehling J."/>
            <person name="Grigoriev I.V."/>
            <person name="Vagvolgyi C."/>
            <person name="Papp T."/>
            <person name="Martin F.M."/>
            <person name="Miettinen O."/>
            <person name="Hibbett D.S."/>
            <person name="Nagy L.G."/>
        </authorList>
    </citation>
    <scope>NUCLEOTIDE SEQUENCE [LARGE SCALE GENOMIC DNA]</scope>
    <source>
        <strain evidence="3 4">CBS 121175</strain>
    </source>
</reference>
<evidence type="ECO:0000256" key="2">
    <source>
        <dbReference type="SAM" id="SignalP"/>
    </source>
</evidence>
<evidence type="ECO:0000313" key="4">
    <source>
        <dbReference type="Proteomes" id="UP000307440"/>
    </source>
</evidence>
<dbReference type="EMBL" id="ML210270">
    <property type="protein sequence ID" value="TFK21371.1"/>
    <property type="molecule type" value="Genomic_DNA"/>
</dbReference>
<dbReference type="Proteomes" id="UP000307440">
    <property type="component" value="Unassembled WGS sequence"/>
</dbReference>
<name>A0A5C3KLX7_COPMA</name>
<organism evidence="3 4">
    <name type="scientific">Coprinopsis marcescibilis</name>
    <name type="common">Agaric fungus</name>
    <name type="synonym">Psathyrella marcescibilis</name>
    <dbReference type="NCBI Taxonomy" id="230819"/>
    <lineage>
        <taxon>Eukaryota</taxon>
        <taxon>Fungi</taxon>
        <taxon>Dikarya</taxon>
        <taxon>Basidiomycota</taxon>
        <taxon>Agaricomycotina</taxon>
        <taxon>Agaricomycetes</taxon>
        <taxon>Agaricomycetidae</taxon>
        <taxon>Agaricales</taxon>
        <taxon>Agaricineae</taxon>
        <taxon>Psathyrellaceae</taxon>
        <taxon>Coprinopsis</taxon>
    </lineage>
</organism>
<sequence>MRFTILSFVILWFALASFALPIGDRLTRRRLGLEESSTSNFKRANLIARSQRELELSLVTRGVWRSKVNALFNFGRKQQNIGPINSTPPPRPSLIPLPNSPGGPGTPTGFNGVVKAGVRPQARANGPRPMS</sequence>
<feature type="signal peptide" evidence="2">
    <location>
        <begin position="1"/>
        <end position="19"/>
    </location>
</feature>
<proteinExistence type="predicted"/>
<accession>A0A5C3KLX7</accession>
<feature type="region of interest" description="Disordered" evidence="1">
    <location>
        <begin position="78"/>
        <end position="131"/>
    </location>
</feature>
<feature type="chain" id="PRO_5022986731" evidence="2">
    <location>
        <begin position="20"/>
        <end position="131"/>
    </location>
</feature>
<keyword evidence="4" id="KW-1185">Reference proteome</keyword>
<dbReference type="AlphaFoldDB" id="A0A5C3KLX7"/>
<protein>
    <submittedName>
        <fullName evidence="3">Uncharacterized protein</fullName>
    </submittedName>
</protein>